<comment type="caution">
    <text evidence="1">The sequence shown here is derived from an EMBL/GenBank/DDBJ whole genome shotgun (WGS) entry which is preliminary data.</text>
</comment>
<name>A0A9D1J2T6_9FIRM</name>
<evidence type="ECO:0000313" key="2">
    <source>
        <dbReference type="Proteomes" id="UP000824232"/>
    </source>
</evidence>
<protein>
    <submittedName>
        <fullName evidence="1">Uncharacterized protein</fullName>
    </submittedName>
</protein>
<accession>A0A9D1J2T6</accession>
<evidence type="ECO:0000313" key="1">
    <source>
        <dbReference type="EMBL" id="HIR58703.1"/>
    </source>
</evidence>
<gene>
    <name evidence="1" type="ORF">IAB38_01495</name>
</gene>
<reference evidence="1" key="1">
    <citation type="submission" date="2020-10" db="EMBL/GenBank/DDBJ databases">
        <authorList>
            <person name="Gilroy R."/>
        </authorList>
    </citation>
    <scope>NUCLEOTIDE SEQUENCE</scope>
    <source>
        <strain evidence="1">CHK184-20233</strain>
    </source>
</reference>
<dbReference type="Proteomes" id="UP000824232">
    <property type="component" value="Unassembled WGS sequence"/>
</dbReference>
<reference evidence="1" key="2">
    <citation type="journal article" date="2021" name="PeerJ">
        <title>Extensive microbial diversity within the chicken gut microbiome revealed by metagenomics and culture.</title>
        <authorList>
            <person name="Gilroy R."/>
            <person name="Ravi A."/>
            <person name="Getino M."/>
            <person name="Pursley I."/>
            <person name="Horton D.L."/>
            <person name="Alikhan N.F."/>
            <person name="Baker D."/>
            <person name="Gharbi K."/>
            <person name="Hall N."/>
            <person name="Watson M."/>
            <person name="Adriaenssens E.M."/>
            <person name="Foster-Nyarko E."/>
            <person name="Jarju S."/>
            <person name="Secka A."/>
            <person name="Antonio M."/>
            <person name="Oren A."/>
            <person name="Chaudhuri R.R."/>
            <person name="La Ragione R."/>
            <person name="Hildebrand F."/>
            <person name="Pallen M.J."/>
        </authorList>
    </citation>
    <scope>NUCLEOTIDE SEQUENCE</scope>
    <source>
        <strain evidence="1">CHK184-20233</strain>
    </source>
</reference>
<sequence>MDKLLPNMNILDKEERASVSSFCGFVNENKDSLTDEQKCVVADYIISSTICKNVRYLNKGVYSFLKSYLMANIGDISFSLYGNSIKEISLGNITAGPLFSSNFSNQEISDRHLSGKNSCGVLPSIDNMKRLFIGYNNKNLYSDEIGHSDRDIRNVHIGEYYFNIDDILKEESTPYIFRFTNPYKDELQIDLLSFDKEGNFIDSDIYVDYLESSDGINYKVVKQVHNELEDINSLHSRGK</sequence>
<dbReference type="AlphaFoldDB" id="A0A9D1J2T6"/>
<proteinExistence type="predicted"/>
<organism evidence="1 2">
    <name type="scientific">Candidatus Onthousia excrementipullorum</name>
    <dbReference type="NCBI Taxonomy" id="2840884"/>
    <lineage>
        <taxon>Bacteria</taxon>
        <taxon>Bacillati</taxon>
        <taxon>Bacillota</taxon>
        <taxon>Bacilli</taxon>
        <taxon>Candidatus Onthousia</taxon>
    </lineage>
</organism>
<dbReference type="EMBL" id="DVHC01000016">
    <property type="protein sequence ID" value="HIR58703.1"/>
    <property type="molecule type" value="Genomic_DNA"/>
</dbReference>